<name>A0A2Y9M7N3_DELLE</name>
<dbReference type="STRING" id="9749.A0A2Y9M7N3"/>
<evidence type="ECO:0000313" key="1">
    <source>
        <dbReference type="Proteomes" id="UP000248483"/>
    </source>
</evidence>
<sequence>MAPQASEAGAPGHPEADMQTLRQEAARPYVPRGTLEVNLPASLYSNDYLSQEGPCQTPAIKQEMRWKYTPMGRDAAGQLWYTGLTNSDSREAWNMLPRALDSPHFKAYAHRHGCHSPRERSMPSMPSAYTQRLRETAWYDPIIPVQYRGPRAQYRSVLWKDRPNRDEEYGPTLLQPCPWAHDNLSGLSSEFKIFCVMGPELCPAHSKRSISAPATITCRITSFSTSGKKRTPWAPAAPTCGRRDSKMAQTFPWPAPLPPLTPSPWGTGRVNVMGCQARVR</sequence>
<dbReference type="KEGG" id="dle:111166217"/>
<keyword evidence="1" id="KW-1185">Reference proteome</keyword>
<dbReference type="InParanoid" id="A0A2Y9M7N3"/>
<dbReference type="AlphaFoldDB" id="A0A2Y9M7N3"/>
<proteinExistence type="predicted"/>
<dbReference type="GeneID" id="111166217"/>
<organism evidence="1 2">
    <name type="scientific">Delphinapterus leucas</name>
    <name type="common">Beluga whale</name>
    <dbReference type="NCBI Taxonomy" id="9749"/>
    <lineage>
        <taxon>Eukaryota</taxon>
        <taxon>Metazoa</taxon>
        <taxon>Chordata</taxon>
        <taxon>Craniata</taxon>
        <taxon>Vertebrata</taxon>
        <taxon>Euteleostomi</taxon>
        <taxon>Mammalia</taxon>
        <taxon>Eutheria</taxon>
        <taxon>Laurasiatheria</taxon>
        <taxon>Artiodactyla</taxon>
        <taxon>Whippomorpha</taxon>
        <taxon>Cetacea</taxon>
        <taxon>Odontoceti</taxon>
        <taxon>Monodontidae</taxon>
        <taxon>Delphinapterus</taxon>
    </lineage>
</organism>
<accession>A0A2Y9M7N3</accession>
<evidence type="ECO:0000313" key="2">
    <source>
        <dbReference type="RefSeq" id="XP_022413388.1"/>
    </source>
</evidence>
<dbReference type="RefSeq" id="XP_022413388.1">
    <property type="nucleotide sequence ID" value="XM_022557680.2"/>
</dbReference>
<gene>
    <name evidence="2" type="primary">CUNH19orf71</name>
</gene>
<dbReference type="PANTHER" id="PTHR31254:SF1">
    <property type="entry name" value="TEKTIN BUNDLE-INTERACTING PROTEIN 1"/>
    <property type="match status" value="1"/>
</dbReference>
<protein>
    <submittedName>
        <fullName evidence="2">Uncharacterized protein C19orf71 homolog isoform X1</fullName>
    </submittedName>
</protein>
<dbReference type="InterPro" id="IPR029203">
    <property type="entry name" value="TKTI1"/>
</dbReference>
<dbReference type="FunCoup" id="A0A2Y9M7N3">
    <property type="interactions" value="165"/>
</dbReference>
<dbReference type="Pfam" id="PF15041">
    <property type="entry name" value="TKTI1"/>
    <property type="match status" value="1"/>
</dbReference>
<dbReference type="Proteomes" id="UP000248483">
    <property type="component" value="Unplaced"/>
</dbReference>
<dbReference type="CTD" id="100128569"/>
<dbReference type="PANTHER" id="PTHR31254">
    <property type="entry name" value="HYPOTHETICAL PROTEIN LOC690617"/>
    <property type="match status" value="1"/>
</dbReference>
<reference evidence="2" key="1">
    <citation type="submission" date="2025-08" db="UniProtKB">
        <authorList>
            <consortium name="RefSeq"/>
        </authorList>
    </citation>
    <scope>IDENTIFICATION</scope>
    <source>
        <tissue evidence="2">Blood</tissue>
    </source>
</reference>